<evidence type="ECO:0000313" key="10">
    <source>
        <dbReference type="EMBL" id="MDF1610781.1"/>
    </source>
</evidence>
<evidence type="ECO:0000256" key="2">
    <source>
        <dbReference type="ARBA" id="ARBA00022692"/>
    </source>
</evidence>
<dbReference type="SUPFAM" id="SSF52540">
    <property type="entry name" value="P-loop containing nucleoside triphosphate hydrolases"/>
    <property type="match status" value="1"/>
</dbReference>
<dbReference type="InterPro" id="IPR011527">
    <property type="entry name" value="ABC1_TM_dom"/>
</dbReference>
<dbReference type="InterPro" id="IPR036640">
    <property type="entry name" value="ABC1_TM_sf"/>
</dbReference>
<keyword evidence="6 7" id="KW-0472">Membrane</keyword>
<dbReference type="InterPro" id="IPR003593">
    <property type="entry name" value="AAA+_ATPase"/>
</dbReference>
<dbReference type="CDD" id="cd03251">
    <property type="entry name" value="ABCC_MsbA"/>
    <property type="match status" value="1"/>
</dbReference>
<sequence>MKTYFRVLKYIKPYKAHLIASMIFTIFYSLLNGLSVYLTIPLLETLFNQHGVNAKTVITKKLNTGATNWLNGLEEKISTTFNSFVFEGDINQILLRICFLVLFAFLAKNIFGYLQSYFLAFVEQGMIKDLRNEAYFHLHKLPMSFFKNEKTGNLISRITNDVQVVQNSISAIFLNLIREPLSILVFLFIAVSISWQLTLFSLLVLPVSIGIISWIGLLLRKQSAILQEKLSEITTILHETITGVKIVKAFGMESYENKKFSEQTKKFFKLVLKITRIRNSSPHITEVLSVFVGVILIYYGGQLVLVEKSLKASEFLGFLFSIFQMMPPIKELSSVNNRIQESSAAADRVFEILDTEPKIKNSKDSISKKSFDDKIIFDNVSFHYDDSEELILDSINIEVKKGSIIAIVGSSGSGKTTLVDLIPRFYDPTSGKILVDGIDLKNITIEDLRAMMGIVTQETILFNDTVKNNISYGIQNCTDDDIINASIAANAHNFILELPNGYNTVVGEKGTKLSGGQRQRIAIARALLKNPPIMIFDEATSALDNESEALVQEAIERLMNERTTFVIAHRLSTIRNADRIIVLDKGKIVQDGKHDELLSDENGIYKKLYELQFREL</sequence>
<dbReference type="CDD" id="cd18552">
    <property type="entry name" value="ABC_6TM_MsbA_like"/>
    <property type="match status" value="1"/>
</dbReference>
<organism evidence="10 11">
    <name type="scientific">Stygiobacter electus</name>
    <dbReference type="NCBI Taxonomy" id="3032292"/>
    <lineage>
        <taxon>Bacteria</taxon>
        <taxon>Pseudomonadati</taxon>
        <taxon>Ignavibacteriota</taxon>
        <taxon>Ignavibacteria</taxon>
        <taxon>Ignavibacteriales</taxon>
        <taxon>Melioribacteraceae</taxon>
        <taxon>Stygiobacter</taxon>
    </lineage>
</organism>
<evidence type="ECO:0000313" key="11">
    <source>
        <dbReference type="Proteomes" id="UP001221302"/>
    </source>
</evidence>
<dbReference type="Proteomes" id="UP001221302">
    <property type="component" value="Unassembled WGS sequence"/>
</dbReference>
<feature type="domain" description="ABC transporter" evidence="8">
    <location>
        <begin position="375"/>
        <end position="610"/>
    </location>
</feature>
<dbReference type="InterPro" id="IPR027417">
    <property type="entry name" value="P-loop_NTPase"/>
</dbReference>
<proteinExistence type="predicted"/>
<keyword evidence="3" id="KW-0547">Nucleotide-binding</keyword>
<keyword evidence="5 7" id="KW-1133">Transmembrane helix</keyword>
<evidence type="ECO:0000256" key="3">
    <source>
        <dbReference type="ARBA" id="ARBA00022741"/>
    </source>
</evidence>
<comment type="subcellular location">
    <subcellularLocation>
        <location evidence="1">Cell membrane</location>
        <topology evidence="1">Multi-pass membrane protein</topology>
    </subcellularLocation>
</comment>
<accession>A0AAE3NTX1</accession>
<feature type="domain" description="ABC transmembrane type-1" evidence="9">
    <location>
        <begin position="19"/>
        <end position="341"/>
    </location>
</feature>
<comment type="caution">
    <text evidence="10">The sequence shown here is derived from an EMBL/GenBank/DDBJ whole genome shotgun (WGS) entry which is preliminary data.</text>
</comment>
<dbReference type="Gene3D" id="1.20.1560.10">
    <property type="entry name" value="ABC transporter type 1, transmembrane domain"/>
    <property type="match status" value="1"/>
</dbReference>
<gene>
    <name evidence="10" type="ORF">P0M35_01340</name>
</gene>
<dbReference type="PROSITE" id="PS50929">
    <property type="entry name" value="ABC_TM1F"/>
    <property type="match status" value="1"/>
</dbReference>
<dbReference type="RefSeq" id="WP_321534547.1">
    <property type="nucleotide sequence ID" value="NZ_JARGDL010000001.1"/>
</dbReference>
<evidence type="ECO:0000256" key="4">
    <source>
        <dbReference type="ARBA" id="ARBA00022840"/>
    </source>
</evidence>
<dbReference type="PROSITE" id="PS50893">
    <property type="entry name" value="ABC_TRANSPORTER_2"/>
    <property type="match status" value="1"/>
</dbReference>
<evidence type="ECO:0000259" key="8">
    <source>
        <dbReference type="PROSITE" id="PS50893"/>
    </source>
</evidence>
<dbReference type="PROSITE" id="PS00211">
    <property type="entry name" value="ABC_TRANSPORTER_1"/>
    <property type="match status" value="1"/>
</dbReference>
<feature type="transmembrane region" description="Helical" evidence="7">
    <location>
        <begin position="21"/>
        <end position="40"/>
    </location>
</feature>
<evidence type="ECO:0000256" key="7">
    <source>
        <dbReference type="SAM" id="Phobius"/>
    </source>
</evidence>
<dbReference type="SMART" id="SM00382">
    <property type="entry name" value="AAA"/>
    <property type="match status" value="1"/>
</dbReference>
<dbReference type="InterPro" id="IPR003439">
    <property type="entry name" value="ABC_transporter-like_ATP-bd"/>
</dbReference>
<reference evidence="10" key="1">
    <citation type="submission" date="2023-03" db="EMBL/GenBank/DDBJ databases">
        <title>Stygiobacter electus gen. nov., sp. nov., facultatively anaerobic thermotolerant bacterium of the class Ignavibacteria from a well of Yessentuki mineral water deposit.</title>
        <authorList>
            <person name="Podosokorskaya O.A."/>
            <person name="Elcheninov A.G."/>
            <person name="Petrova N.F."/>
            <person name="Zavarzina D.G."/>
            <person name="Kublanov I.V."/>
            <person name="Merkel A.Y."/>
        </authorList>
    </citation>
    <scope>NUCLEOTIDE SEQUENCE</scope>
    <source>
        <strain evidence="10">09-Me</strain>
    </source>
</reference>
<protein>
    <submittedName>
        <fullName evidence="10">ABC transporter ATP-binding protein</fullName>
    </submittedName>
</protein>
<dbReference type="EMBL" id="JARGDL010000001">
    <property type="protein sequence ID" value="MDF1610781.1"/>
    <property type="molecule type" value="Genomic_DNA"/>
</dbReference>
<dbReference type="Gene3D" id="3.40.50.300">
    <property type="entry name" value="P-loop containing nucleotide triphosphate hydrolases"/>
    <property type="match status" value="1"/>
</dbReference>
<keyword evidence="11" id="KW-1185">Reference proteome</keyword>
<keyword evidence="2 7" id="KW-0812">Transmembrane</keyword>
<name>A0AAE3NTX1_9BACT</name>
<dbReference type="PANTHER" id="PTHR43394:SF1">
    <property type="entry name" value="ATP-BINDING CASSETTE SUB-FAMILY B MEMBER 10, MITOCHONDRIAL"/>
    <property type="match status" value="1"/>
</dbReference>
<dbReference type="Pfam" id="PF00664">
    <property type="entry name" value="ABC_membrane"/>
    <property type="match status" value="1"/>
</dbReference>
<evidence type="ECO:0000256" key="1">
    <source>
        <dbReference type="ARBA" id="ARBA00004651"/>
    </source>
</evidence>
<dbReference type="InterPro" id="IPR039421">
    <property type="entry name" value="Type_1_exporter"/>
</dbReference>
<dbReference type="GO" id="GO:0005524">
    <property type="term" value="F:ATP binding"/>
    <property type="evidence" value="ECO:0007669"/>
    <property type="project" value="UniProtKB-KW"/>
</dbReference>
<dbReference type="InterPro" id="IPR017871">
    <property type="entry name" value="ABC_transporter-like_CS"/>
</dbReference>
<feature type="transmembrane region" description="Helical" evidence="7">
    <location>
        <begin position="199"/>
        <end position="219"/>
    </location>
</feature>
<dbReference type="SUPFAM" id="SSF90123">
    <property type="entry name" value="ABC transporter transmembrane region"/>
    <property type="match status" value="1"/>
</dbReference>
<feature type="transmembrane region" description="Helical" evidence="7">
    <location>
        <begin position="176"/>
        <end position="193"/>
    </location>
</feature>
<dbReference type="AlphaFoldDB" id="A0AAE3NTX1"/>
<dbReference type="FunFam" id="3.40.50.300:FF:000218">
    <property type="entry name" value="Multidrug ABC transporter ATP-binding protein"/>
    <property type="match status" value="1"/>
</dbReference>
<dbReference type="GO" id="GO:0005886">
    <property type="term" value="C:plasma membrane"/>
    <property type="evidence" value="ECO:0007669"/>
    <property type="project" value="UniProtKB-SubCell"/>
</dbReference>
<dbReference type="GO" id="GO:0015421">
    <property type="term" value="F:ABC-type oligopeptide transporter activity"/>
    <property type="evidence" value="ECO:0007669"/>
    <property type="project" value="TreeGrafter"/>
</dbReference>
<dbReference type="PANTHER" id="PTHR43394">
    <property type="entry name" value="ATP-DEPENDENT PERMEASE MDL1, MITOCHONDRIAL"/>
    <property type="match status" value="1"/>
</dbReference>
<dbReference type="Pfam" id="PF00005">
    <property type="entry name" value="ABC_tran"/>
    <property type="match status" value="1"/>
</dbReference>
<feature type="transmembrane region" description="Helical" evidence="7">
    <location>
        <begin position="93"/>
        <end position="111"/>
    </location>
</feature>
<keyword evidence="4 10" id="KW-0067">ATP-binding</keyword>
<evidence type="ECO:0000256" key="5">
    <source>
        <dbReference type="ARBA" id="ARBA00022989"/>
    </source>
</evidence>
<evidence type="ECO:0000256" key="6">
    <source>
        <dbReference type="ARBA" id="ARBA00023136"/>
    </source>
</evidence>
<feature type="transmembrane region" description="Helical" evidence="7">
    <location>
        <begin position="283"/>
        <end position="301"/>
    </location>
</feature>
<dbReference type="GO" id="GO:0016887">
    <property type="term" value="F:ATP hydrolysis activity"/>
    <property type="evidence" value="ECO:0007669"/>
    <property type="project" value="InterPro"/>
</dbReference>
<evidence type="ECO:0000259" key="9">
    <source>
        <dbReference type="PROSITE" id="PS50929"/>
    </source>
</evidence>